<dbReference type="EMBL" id="GAIX01014716">
    <property type="protein sequence ID" value="JAA77844.1"/>
    <property type="molecule type" value="Transcribed_RNA"/>
</dbReference>
<protein>
    <submittedName>
        <fullName evidence="1">Uncharacterized protein</fullName>
    </submittedName>
</protein>
<evidence type="ECO:0000313" key="1">
    <source>
        <dbReference type="EMBL" id="JAA77844.1"/>
    </source>
</evidence>
<sequence>MIYSLGKIIRWCLYCLCYSSMGLPKEYTSTTADHVRSIALGRYGKLVLQYLVHWHLGSYLMPWRCNTELRR</sequence>
<organism evidence="1">
    <name type="scientific">Pararge aegeria</name>
    <name type="common">speckled wood butterfly</name>
    <dbReference type="NCBI Taxonomy" id="116150"/>
    <lineage>
        <taxon>Eukaryota</taxon>
        <taxon>Metazoa</taxon>
        <taxon>Ecdysozoa</taxon>
        <taxon>Arthropoda</taxon>
        <taxon>Hexapoda</taxon>
        <taxon>Insecta</taxon>
        <taxon>Pterygota</taxon>
        <taxon>Neoptera</taxon>
        <taxon>Endopterygota</taxon>
        <taxon>Lepidoptera</taxon>
        <taxon>Glossata</taxon>
        <taxon>Ditrysia</taxon>
        <taxon>Papilionoidea</taxon>
        <taxon>Nymphalidae</taxon>
        <taxon>Satyrinae</taxon>
        <taxon>Satyrini</taxon>
        <taxon>Parargina</taxon>
        <taxon>Pararge</taxon>
    </lineage>
</organism>
<reference evidence="1" key="1">
    <citation type="journal article" date="2013" name="BMC Genomics">
        <title>Unscrambling butterfly oogenesis.</title>
        <authorList>
            <person name="Carter J.M."/>
            <person name="Baker S.C."/>
            <person name="Pink R."/>
            <person name="Carter D.R."/>
            <person name="Collins A."/>
            <person name="Tomlin J."/>
            <person name="Gibbs M."/>
            <person name="Breuker C.J."/>
        </authorList>
    </citation>
    <scope>NUCLEOTIDE SEQUENCE</scope>
    <source>
        <tissue evidence="1">Ovary</tissue>
    </source>
</reference>
<proteinExistence type="predicted"/>
<name>S4NLC5_9NEOP</name>
<accession>S4NLC5</accession>
<dbReference type="AlphaFoldDB" id="S4NLC5"/>
<reference evidence="1" key="2">
    <citation type="submission" date="2013-05" db="EMBL/GenBank/DDBJ databases">
        <authorList>
            <person name="Carter J.-M."/>
            <person name="Baker S.C."/>
            <person name="Pink R."/>
            <person name="Carter D.R.F."/>
            <person name="Collins A."/>
            <person name="Tomlin J."/>
            <person name="Gibbs M."/>
            <person name="Breuker C.J."/>
        </authorList>
    </citation>
    <scope>NUCLEOTIDE SEQUENCE</scope>
    <source>
        <tissue evidence="1">Ovary</tissue>
    </source>
</reference>